<evidence type="ECO:0000259" key="4">
    <source>
        <dbReference type="PROSITE" id="PS50026"/>
    </source>
</evidence>
<dbReference type="PROSITE" id="PS50026">
    <property type="entry name" value="EGF_3"/>
    <property type="match status" value="1"/>
</dbReference>
<dbReference type="PROSITE" id="PS00022">
    <property type="entry name" value="EGF_1"/>
    <property type="match status" value="1"/>
</dbReference>
<feature type="signal peptide" evidence="3">
    <location>
        <begin position="1"/>
        <end position="21"/>
    </location>
</feature>
<evidence type="ECO:0000313" key="6">
    <source>
        <dbReference type="Proteomes" id="UP000054359"/>
    </source>
</evidence>
<protein>
    <submittedName>
        <fullName evidence="5">Protein spitz</fullName>
    </submittedName>
</protein>
<dbReference type="InterPro" id="IPR043403">
    <property type="entry name" value="Gurken/Spitz"/>
</dbReference>
<dbReference type="PANTHER" id="PTHR12332:SF1">
    <property type="entry name" value="KEREN-RELATED"/>
    <property type="match status" value="1"/>
</dbReference>
<dbReference type="GO" id="GO:0007173">
    <property type="term" value="P:epidermal growth factor receptor signaling pathway"/>
    <property type="evidence" value="ECO:0007669"/>
    <property type="project" value="InterPro"/>
</dbReference>
<keyword evidence="2" id="KW-1133">Transmembrane helix</keyword>
<dbReference type="Pfam" id="PF00008">
    <property type="entry name" value="EGF"/>
    <property type="match status" value="1"/>
</dbReference>
<proteinExistence type="predicted"/>
<reference evidence="5 6" key="1">
    <citation type="submission" date="2013-11" db="EMBL/GenBank/DDBJ databases">
        <title>Genome sequencing of Stegodyphus mimosarum.</title>
        <authorList>
            <person name="Bechsgaard J."/>
        </authorList>
    </citation>
    <scope>NUCLEOTIDE SEQUENCE [LARGE SCALE GENOMIC DNA]</scope>
</reference>
<evidence type="ECO:0000313" key="5">
    <source>
        <dbReference type="EMBL" id="KFM74290.1"/>
    </source>
</evidence>
<organism evidence="5 6">
    <name type="scientific">Stegodyphus mimosarum</name>
    <name type="common">African social velvet spider</name>
    <dbReference type="NCBI Taxonomy" id="407821"/>
    <lineage>
        <taxon>Eukaryota</taxon>
        <taxon>Metazoa</taxon>
        <taxon>Ecdysozoa</taxon>
        <taxon>Arthropoda</taxon>
        <taxon>Chelicerata</taxon>
        <taxon>Arachnida</taxon>
        <taxon>Araneae</taxon>
        <taxon>Araneomorphae</taxon>
        <taxon>Entelegynae</taxon>
        <taxon>Eresoidea</taxon>
        <taxon>Eresidae</taxon>
        <taxon>Stegodyphus</taxon>
    </lineage>
</organism>
<feature type="disulfide bond" evidence="1">
    <location>
        <begin position="78"/>
        <end position="87"/>
    </location>
</feature>
<dbReference type="GO" id="GO:0048018">
    <property type="term" value="F:receptor ligand activity"/>
    <property type="evidence" value="ECO:0007669"/>
    <property type="project" value="InterPro"/>
</dbReference>
<dbReference type="EMBL" id="KK118965">
    <property type="protein sequence ID" value="KFM74290.1"/>
    <property type="molecule type" value="Genomic_DNA"/>
</dbReference>
<dbReference type="OrthoDB" id="6233064at2759"/>
<evidence type="ECO:0000256" key="3">
    <source>
        <dbReference type="SAM" id="SignalP"/>
    </source>
</evidence>
<keyword evidence="1" id="KW-1015">Disulfide bond</keyword>
<keyword evidence="3" id="KW-0732">Signal</keyword>
<comment type="caution">
    <text evidence="1">Lacks conserved residue(s) required for the propagation of feature annotation.</text>
</comment>
<keyword evidence="6" id="KW-1185">Reference proteome</keyword>
<keyword evidence="2" id="KW-0812">Transmembrane</keyword>
<dbReference type="InterPro" id="IPR000742">
    <property type="entry name" value="EGF"/>
</dbReference>
<dbReference type="CDD" id="cd00054">
    <property type="entry name" value="EGF_CA"/>
    <property type="match status" value="1"/>
</dbReference>
<dbReference type="SUPFAM" id="SSF57196">
    <property type="entry name" value="EGF/Laminin"/>
    <property type="match status" value="1"/>
</dbReference>
<dbReference type="SMART" id="SM00181">
    <property type="entry name" value="EGF"/>
    <property type="match status" value="1"/>
</dbReference>
<sequence length="198" mass="22860">MVPQLLFALLYISTVFRIAESCSSRSTPKPRPTSATMRPNITFQTYACPEAYAKWYCLNGATCFAVKIRDSILYNCECADGYMGQRCEFKDLDGSYLPSRERVMIERASIAGGVTIAVLLVALISLIFYIHTRRRWREKYIAYYPEEAMICHHHLVQPHSRLMIPDGGTKRLLLKCPTLPQVISQSHFLEHYYRPQRQ</sequence>
<keyword evidence="1" id="KW-0245">EGF-like domain</keyword>
<dbReference type="GO" id="GO:0005154">
    <property type="term" value="F:epidermal growth factor receptor binding"/>
    <property type="evidence" value="ECO:0007669"/>
    <property type="project" value="InterPro"/>
</dbReference>
<evidence type="ECO:0000256" key="2">
    <source>
        <dbReference type="SAM" id="Phobius"/>
    </source>
</evidence>
<feature type="domain" description="EGF-like" evidence="4">
    <location>
        <begin position="44"/>
        <end position="88"/>
    </location>
</feature>
<dbReference type="PROSITE" id="PS01186">
    <property type="entry name" value="EGF_2"/>
    <property type="match status" value="1"/>
</dbReference>
<accession>A0A087UAA1</accession>
<gene>
    <name evidence="5" type="ORF">X975_24056</name>
</gene>
<dbReference type="STRING" id="407821.A0A087UAA1"/>
<dbReference type="Gene3D" id="2.10.25.10">
    <property type="entry name" value="Laminin"/>
    <property type="match status" value="1"/>
</dbReference>
<evidence type="ECO:0000256" key="1">
    <source>
        <dbReference type="PROSITE-ProRule" id="PRU00076"/>
    </source>
</evidence>
<dbReference type="AlphaFoldDB" id="A0A087UAA1"/>
<name>A0A087UAA1_STEMI</name>
<feature type="non-terminal residue" evidence="5">
    <location>
        <position position="198"/>
    </location>
</feature>
<keyword evidence="2" id="KW-0472">Membrane</keyword>
<dbReference type="Proteomes" id="UP000054359">
    <property type="component" value="Unassembled WGS sequence"/>
</dbReference>
<feature type="transmembrane region" description="Helical" evidence="2">
    <location>
        <begin position="108"/>
        <end position="130"/>
    </location>
</feature>
<dbReference type="PANTHER" id="PTHR12332">
    <property type="entry name" value="KEREN-RELATED"/>
    <property type="match status" value="1"/>
</dbReference>
<feature type="chain" id="PRO_5001830420" evidence="3">
    <location>
        <begin position="22"/>
        <end position="198"/>
    </location>
</feature>